<dbReference type="PANTHER" id="PTHR43022">
    <property type="entry name" value="PROTEIN SMF"/>
    <property type="match status" value="1"/>
</dbReference>
<accession>A0A1H9RZM8</accession>
<evidence type="ECO:0000313" key="4">
    <source>
        <dbReference type="Proteomes" id="UP000198948"/>
    </source>
</evidence>
<dbReference type="RefSeq" id="WP_092651331.1">
    <property type="nucleotide sequence ID" value="NZ_FOHA01000005.1"/>
</dbReference>
<name>A0A1H9RZM8_9LACT</name>
<reference evidence="3 4" key="1">
    <citation type="submission" date="2016-10" db="EMBL/GenBank/DDBJ databases">
        <authorList>
            <person name="de Groot N.N."/>
        </authorList>
    </citation>
    <scope>NUCLEOTIDE SEQUENCE [LARGE SCALE GENOMIC DNA]</scope>
    <source>
        <strain evidence="3 4">DSM 13760</strain>
    </source>
</reference>
<dbReference type="STRING" id="142588.SAMN04488559_105159"/>
<dbReference type="PANTHER" id="PTHR43022:SF1">
    <property type="entry name" value="PROTEIN SMF"/>
    <property type="match status" value="1"/>
</dbReference>
<dbReference type="AlphaFoldDB" id="A0A1H9RZM8"/>
<dbReference type="SUPFAM" id="SSF102405">
    <property type="entry name" value="MCP/YpsA-like"/>
    <property type="match status" value="1"/>
</dbReference>
<keyword evidence="4" id="KW-1185">Reference proteome</keyword>
<dbReference type="EMBL" id="FOHA01000005">
    <property type="protein sequence ID" value="SER77329.1"/>
    <property type="molecule type" value="Genomic_DNA"/>
</dbReference>
<gene>
    <name evidence="3" type="ORF">SAMN04488559_105159</name>
</gene>
<protein>
    <submittedName>
        <fullName evidence="3">DNA processing protein</fullName>
    </submittedName>
</protein>
<sequence length="288" mass="31938">MNKEELKQQIFHLFHCKHMTTKGIIYCIAACIDQAEISPYELALIAQLPKGVIHDFLESYHQVDIPTLVARYQEQNIKWFTMIDTCYPSLFKEMDCPPVLLFYQGDISLLSKKKMAVVGCRKMSQYGKRSLQCILPGLIKEDYVIVSGLARGIDTCSHQLALSLKGKTIGVVGAGLDVVYPKENAFLQKKIATEQLLLSEYPIGSPPKKYHFPMRNRIIAALGQGCLVVEAKKRSGSLITANLALEYGKSVFAVPGSITSASSMGTNELIQQGAKSVYHAQHILEELG</sequence>
<evidence type="ECO:0000256" key="1">
    <source>
        <dbReference type="ARBA" id="ARBA00006525"/>
    </source>
</evidence>
<organism evidence="3 4">
    <name type="scientific">Isobaculum melis</name>
    <dbReference type="NCBI Taxonomy" id="142588"/>
    <lineage>
        <taxon>Bacteria</taxon>
        <taxon>Bacillati</taxon>
        <taxon>Bacillota</taxon>
        <taxon>Bacilli</taxon>
        <taxon>Lactobacillales</taxon>
        <taxon>Carnobacteriaceae</taxon>
        <taxon>Isobaculum</taxon>
    </lineage>
</organism>
<dbReference type="Proteomes" id="UP000198948">
    <property type="component" value="Unassembled WGS sequence"/>
</dbReference>
<evidence type="ECO:0000313" key="3">
    <source>
        <dbReference type="EMBL" id="SER77329.1"/>
    </source>
</evidence>
<dbReference type="Gene3D" id="3.40.50.450">
    <property type="match status" value="1"/>
</dbReference>
<dbReference type="Pfam" id="PF02481">
    <property type="entry name" value="DNA_processg_A"/>
    <property type="match status" value="1"/>
</dbReference>
<dbReference type="InterPro" id="IPR057666">
    <property type="entry name" value="DrpA_SLOG"/>
</dbReference>
<proteinExistence type="inferred from homology"/>
<dbReference type="InterPro" id="IPR003488">
    <property type="entry name" value="DprA"/>
</dbReference>
<dbReference type="GO" id="GO:0009294">
    <property type="term" value="P:DNA-mediated transformation"/>
    <property type="evidence" value="ECO:0007669"/>
    <property type="project" value="InterPro"/>
</dbReference>
<comment type="similarity">
    <text evidence="1">Belongs to the DprA/Smf family.</text>
</comment>
<feature type="domain" description="Smf/DprA SLOG" evidence="2">
    <location>
        <begin position="80"/>
        <end position="287"/>
    </location>
</feature>
<dbReference type="NCBIfam" id="TIGR00732">
    <property type="entry name" value="dprA"/>
    <property type="match status" value="1"/>
</dbReference>
<dbReference type="OrthoDB" id="9785707at2"/>
<evidence type="ECO:0000259" key="2">
    <source>
        <dbReference type="Pfam" id="PF02481"/>
    </source>
</evidence>